<dbReference type="EMBL" id="GBRH01213839">
    <property type="protein sequence ID" value="JAD84056.1"/>
    <property type="molecule type" value="Transcribed_RNA"/>
</dbReference>
<dbReference type="Gene3D" id="2.30.29.30">
    <property type="entry name" value="Pleckstrin-homology domain (PH domain)/Phosphotyrosine-binding domain (PTB)"/>
    <property type="match status" value="1"/>
</dbReference>
<reference evidence="1" key="1">
    <citation type="submission" date="2014-09" db="EMBL/GenBank/DDBJ databases">
        <authorList>
            <person name="Magalhaes I.L.F."/>
            <person name="Oliveira U."/>
            <person name="Santos F.R."/>
            <person name="Vidigal T.H.D.A."/>
            <person name="Brescovit A.D."/>
            <person name="Santos A.J."/>
        </authorList>
    </citation>
    <scope>NUCLEOTIDE SEQUENCE</scope>
    <source>
        <tissue evidence="1">Shoot tissue taken approximately 20 cm above the soil surface</tissue>
    </source>
</reference>
<organism evidence="1">
    <name type="scientific">Arundo donax</name>
    <name type="common">Giant reed</name>
    <name type="synonym">Donax arundinaceus</name>
    <dbReference type="NCBI Taxonomy" id="35708"/>
    <lineage>
        <taxon>Eukaryota</taxon>
        <taxon>Viridiplantae</taxon>
        <taxon>Streptophyta</taxon>
        <taxon>Embryophyta</taxon>
        <taxon>Tracheophyta</taxon>
        <taxon>Spermatophyta</taxon>
        <taxon>Magnoliopsida</taxon>
        <taxon>Liliopsida</taxon>
        <taxon>Poales</taxon>
        <taxon>Poaceae</taxon>
        <taxon>PACMAD clade</taxon>
        <taxon>Arundinoideae</taxon>
        <taxon>Arundineae</taxon>
        <taxon>Arundo</taxon>
    </lineage>
</organism>
<protein>
    <recommendedName>
        <fullName evidence="2">PH domain-containing protein</fullName>
    </recommendedName>
</protein>
<dbReference type="AlphaFoldDB" id="A0A0A9D8E8"/>
<accession>A0A0A9D8E8</accession>
<sequence>MATNGSSTAQMVGEMQSSLERVRRQLFSTSTRQLLQGPLLKRSDTLRKWNERWVILDPTTGKIEYKVRRSDSDIRGVIVFDSTSTMTLSPMNFQYDLCFHSSPYYFQMYASAKSFK</sequence>
<dbReference type="InterPro" id="IPR011993">
    <property type="entry name" value="PH-like_dom_sf"/>
</dbReference>
<evidence type="ECO:0000313" key="1">
    <source>
        <dbReference type="EMBL" id="JAD84056.1"/>
    </source>
</evidence>
<proteinExistence type="predicted"/>
<evidence type="ECO:0008006" key="2">
    <source>
        <dbReference type="Google" id="ProtNLM"/>
    </source>
</evidence>
<dbReference type="SUPFAM" id="SSF50729">
    <property type="entry name" value="PH domain-like"/>
    <property type="match status" value="1"/>
</dbReference>
<reference evidence="1" key="2">
    <citation type="journal article" date="2015" name="Data Brief">
        <title>Shoot transcriptome of the giant reed, Arundo donax.</title>
        <authorList>
            <person name="Barrero R.A."/>
            <person name="Guerrero F.D."/>
            <person name="Moolhuijzen P."/>
            <person name="Goolsby J.A."/>
            <person name="Tidwell J."/>
            <person name="Bellgard S.E."/>
            <person name="Bellgard M.I."/>
        </authorList>
    </citation>
    <scope>NUCLEOTIDE SEQUENCE</scope>
    <source>
        <tissue evidence="1">Shoot tissue taken approximately 20 cm above the soil surface</tissue>
    </source>
</reference>
<name>A0A0A9D8E8_ARUDO</name>